<keyword evidence="3" id="KW-1185">Reference proteome</keyword>
<dbReference type="AlphaFoldDB" id="Q8TJG6"/>
<protein>
    <submittedName>
        <fullName evidence="2">Uncharacterized protein</fullName>
    </submittedName>
</protein>
<gene>
    <name evidence="2" type="ordered locus">MA_3818</name>
</gene>
<evidence type="ECO:0000313" key="2">
    <source>
        <dbReference type="EMBL" id="AAM07169.1"/>
    </source>
</evidence>
<dbReference type="STRING" id="188937.MA_3818"/>
<dbReference type="EMBL" id="AE010299">
    <property type="protein sequence ID" value="AAM07169.1"/>
    <property type="molecule type" value="Genomic_DNA"/>
</dbReference>
<dbReference type="KEGG" id="mac:MA_3818"/>
<dbReference type="HOGENOM" id="CLU_1324010_0_0_2"/>
<feature type="coiled-coil region" evidence="1">
    <location>
        <begin position="52"/>
        <end position="86"/>
    </location>
</feature>
<dbReference type="Proteomes" id="UP000002487">
    <property type="component" value="Chromosome"/>
</dbReference>
<keyword evidence="1" id="KW-0175">Coiled coil</keyword>
<name>Q8TJG6_METAC</name>
<reference evidence="2 3" key="1">
    <citation type="journal article" date="2002" name="Genome Res.">
        <title>The genome of Methanosarcina acetivorans reveals extensive metabolic and physiological diversity.</title>
        <authorList>
            <person name="Galagan J.E."/>
            <person name="Nusbaum C."/>
            <person name="Roy A."/>
            <person name="Endrizzi M.G."/>
            <person name="Macdonald P."/>
            <person name="FitzHugh W."/>
            <person name="Calvo S."/>
            <person name="Engels R."/>
            <person name="Smirnov S."/>
            <person name="Atnoor D."/>
            <person name="Brown A."/>
            <person name="Allen N."/>
            <person name="Naylor J."/>
            <person name="Stange-Thomann N."/>
            <person name="DeArellano K."/>
            <person name="Johnson R."/>
            <person name="Linton L."/>
            <person name="McEwan P."/>
            <person name="McKernan K."/>
            <person name="Talamas J."/>
            <person name="Tirrell A."/>
            <person name="Ye W."/>
            <person name="Zimmer A."/>
            <person name="Barber R.D."/>
            <person name="Cann I."/>
            <person name="Graham D.E."/>
            <person name="Grahame D.A."/>
            <person name="Guss A."/>
            <person name="Hedderich R."/>
            <person name="Ingram-Smith C."/>
            <person name="Kuettner C.H."/>
            <person name="Krzycki J.A."/>
            <person name="Leigh J.A."/>
            <person name="Li W."/>
            <person name="Liu J."/>
            <person name="Mukhopadhyay B."/>
            <person name="Reeve J.N."/>
            <person name="Smith K."/>
            <person name="Springer T.A."/>
            <person name="Umayam L.A."/>
            <person name="White O."/>
            <person name="White R.H."/>
            <person name="de Macario E.C."/>
            <person name="Ferry J.G."/>
            <person name="Jarrell K.F."/>
            <person name="Jing H."/>
            <person name="Macario A.J.L."/>
            <person name="Paulsen I."/>
            <person name="Pritchett M."/>
            <person name="Sowers K.R."/>
            <person name="Swanson R.V."/>
            <person name="Zinder S.H."/>
            <person name="Lander E."/>
            <person name="Metcalf W.W."/>
            <person name="Birren B."/>
        </authorList>
    </citation>
    <scope>NUCLEOTIDE SEQUENCE [LARGE SCALE GENOMIC DNA]</scope>
    <source>
        <strain evidence="3">ATCC 35395 / DSM 2834 / JCM 12185 / C2A</strain>
    </source>
</reference>
<dbReference type="InParanoid" id="Q8TJG6"/>
<evidence type="ECO:0000256" key="1">
    <source>
        <dbReference type="SAM" id="Coils"/>
    </source>
</evidence>
<organism evidence="2 3">
    <name type="scientific">Methanosarcina acetivorans (strain ATCC 35395 / DSM 2834 / JCM 12185 / C2A)</name>
    <dbReference type="NCBI Taxonomy" id="188937"/>
    <lineage>
        <taxon>Archaea</taxon>
        <taxon>Methanobacteriati</taxon>
        <taxon>Methanobacteriota</taxon>
        <taxon>Stenosarchaea group</taxon>
        <taxon>Methanomicrobia</taxon>
        <taxon>Methanosarcinales</taxon>
        <taxon>Methanosarcinaceae</taxon>
        <taxon>Methanosarcina</taxon>
    </lineage>
</organism>
<proteinExistence type="predicted"/>
<accession>Q8TJG6</accession>
<evidence type="ECO:0000313" key="3">
    <source>
        <dbReference type="Proteomes" id="UP000002487"/>
    </source>
</evidence>
<dbReference type="EnsemblBacteria" id="AAM07169">
    <property type="protein sequence ID" value="AAM07169"/>
    <property type="gene ID" value="MA_3818"/>
</dbReference>
<sequence length="207" mass="22691">MTLVRNPAWKEAQWSVVASKKDPGKKEIRFISRFKISASKGGINIPENDPENNLDATKMAALEAENKKLKEDMAALTASFEELKKNYDNAAVAAASGIPADKFQEMVETRSKAIASSMMEAWREDQAKNAATQRYTRAAMSAGLEPDLNLIKSLTAGQIEDLAASYESIAPASVFGSGPQIKYPANNGPKQSCVGRWNEAEKKWEDF</sequence>